<dbReference type="EMBL" id="CP007806">
    <property type="protein sequence ID" value="AIG27306.1"/>
    <property type="molecule type" value="Genomic_DNA"/>
</dbReference>
<dbReference type="KEGG" id="blr:BRLA_c029940"/>
<dbReference type="PANTHER" id="PTHR31299:SF0">
    <property type="entry name" value="ESTERASE, PUTATIVE (AFU_ORTHOLOGUE AFUA_1G05850)-RELATED"/>
    <property type="match status" value="1"/>
</dbReference>
<organism evidence="1 2">
    <name type="scientific">Brevibacillus laterosporus LMG 15441</name>
    <dbReference type="NCBI Taxonomy" id="1042163"/>
    <lineage>
        <taxon>Bacteria</taxon>
        <taxon>Bacillati</taxon>
        <taxon>Bacillota</taxon>
        <taxon>Bacilli</taxon>
        <taxon>Bacillales</taxon>
        <taxon>Paenibacillaceae</taxon>
        <taxon>Brevibacillus</taxon>
    </lineage>
</organism>
<accession>A0A075R7B7</accession>
<dbReference type="HOGENOM" id="CLU_026490_2_0_9"/>
<sequence>MKKNLLIVISLFIMMCVFTGFYSKSANTLKQSLKSTLVPVSEIELPSKTTISESPNTLEQSLKSILVPVSQMELPSKTIIGFGEATHGNKQFTTLKSDIFKHLVEKQGYRVFAIEGDFGGGQKVNEYILGGNGTAQDAAKAIGFTIYNTQEMAALLSWMRSYNEHREAKDKIHFYGFDMQRYDHNKNGLFSYLKKVDPTLASKYELALTNLNDKTVYDQKQANVKEGLAHSKGLMERMKENKSVYTAKSSEKEYELALAFAEAIKQNATLHGTNANYNNTRDQYMAEKVKWILSFEKKYYGRENIFITGHNGHIEKTSTSLGMTTCMGEYLAKTLGDQYYAIGSEFYESSFIATDASTNERKEFYVKNNGNDRLAVLFALTNMKDGFLDFAKVRHDKNFIEYLHKAQSISAIGAVFSGLYGKIEKMYTLKMIPAKAFDAIIFVRTATPSVMITD</sequence>
<dbReference type="eggNOG" id="COG2312">
    <property type="taxonomic scope" value="Bacteria"/>
</dbReference>
<protein>
    <submittedName>
        <fullName evidence="1">Erythromycin esterase family protein</fullName>
    </submittedName>
</protein>
<dbReference type="AlphaFoldDB" id="A0A075R7B7"/>
<gene>
    <name evidence="1" type="ORF">BRLA_c029940</name>
</gene>
<dbReference type="STRING" id="1042163.BRLA_c029940"/>
<dbReference type="CDD" id="cd14728">
    <property type="entry name" value="Ere-like"/>
    <property type="match status" value="1"/>
</dbReference>
<dbReference type="Gene3D" id="3.40.1660.10">
    <property type="entry name" value="EreA-like (biosynthetic domain)"/>
    <property type="match status" value="1"/>
</dbReference>
<reference evidence="1 2" key="1">
    <citation type="journal article" date="2011" name="J. Bacteriol.">
        <title>Genome sequence of Brevibacillus laterosporus LMG 15441, a pathogen of invertebrates.</title>
        <authorList>
            <person name="Djukic M."/>
            <person name="Poehlein A."/>
            <person name="Thurmer A."/>
            <person name="Daniel R."/>
        </authorList>
    </citation>
    <scope>NUCLEOTIDE SEQUENCE [LARGE SCALE GENOMIC DNA]</scope>
    <source>
        <strain evidence="1 2">LMG 15441</strain>
    </source>
</reference>
<dbReference type="InterPro" id="IPR052036">
    <property type="entry name" value="Hydrolase/PRTase-associated"/>
</dbReference>
<dbReference type="InterPro" id="IPR007815">
    <property type="entry name" value="Emycin_Estase"/>
</dbReference>
<dbReference type="Proteomes" id="UP000005850">
    <property type="component" value="Chromosome"/>
</dbReference>
<evidence type="ECO:0000313" key="2">
    <source>
        <dbReference type="Proteomes" id="UP000005850"/>
    </source>
</evidence>
<dbReference type="Gene3D" id="3.30.1870.10">
    <property type="entry name" value="EreA-like, domain 2"/>
    <property type="match status" value="1"/>
</dbReference>
<dbReference type="SUPFAM" id="SSF159501">
    <property type="entry name" value="EreA/ChaN-like"/>
    <property type="match status" value="1"/>
</dbReference>
<name>A0A075R7B7_BRELA</name>
<dbReference type="Gene3D" id="1.20.1440.30">
    <property type="entry name" value="Biosynthetic Protein domain"/>
    <property type="match status" value="1"/>
</dbReference>
<proteinExistence type="predicted"/>
<keyword evidence="2" id="KW-1185">Reference proteome</keyword>
<dbReference type="PANTHER" id="PTHR31299">
    <property type="entry name" value="ESTERASE, PUTATIVE (AFU_ORTHOLOGUE AFUA_1G05850)-RELATED"/>
    <property type="match status" value="1"/>
</dbReference>
<dbReference type="RefSeq" id="WP_003335809.1">
    <property type="nucleotide sequence ID" value="NZ_CP007806.1"/>
</dbReference>
<evidence type="ECO:0000313" key="1">
    <source>
        <dbReference type="EMBL" id="AIG27306.1"/>
    </source>
</evidence>
<dbReference type="GO" id="GO:0046677">
    <property type="term" value="P:response to antibiotic"/>
    <property type="evidence" value="ECO:0007669"/>
    <property type="project" value="InterPro"/>
</dbReference>
<dbReference type="Pfam" id="PF05139">
    <property type="entry name" value="Erythro_esteras"/>
    <property type="match status" value="1"/>
</dbReference>